<comment type="catalytic activity">
    <reaction evidence="3">
        <text>3',5'-cyclic UMP + H2O = UMP + H(+)</text>
        <dbReference type="Rhea" id="RHEA:70575"/>
        <dbReference type="ChEBI" id="CHEBI:15377"/>
        <dbReference type="ChEBI" id="CHEBI:15378"/>
        <dbReference type="ChEBI" id="CHEBI:57865"/>
        <dbReference type="ChEBI" id="CHEBI:184387"/>
    </reaction>
    <physiologicalReaction direction="left-to-right" evidence="3">
        <dbReference type="Rhea" id="RHEA:70576"/>
    </physiologicalReaction>
</comment>
<proteinExistence type="predicted"/>
<name>A0A920CBK1_9BACL</name>
<comment type="caution">
    <text evidence="5">The sequence shown here is derived from an EMBL/GenBank/DDBJ whole genome shotgun (WGS) entry which is preliminary data.</text>
</comment>
<evidence type="ECO:0000256" key="1">
    <source>
        <dbReference type="ARBA" id="ARBA00034221"/>
    </source>
</evidence>
<feature type="domain" description="Metallo-beta-lactamase" evidence="4">
    <location>
        <begin position="19"/>
        <end position="219"/>
    </location>
</feature>
<dbReference type="Pfam" id="PF23023">
    <property type="entry name" value="Anti-Pycsar_Apyc1"/>
    <property type="match status" value="1"/>
</dbReference>
<dbReference type="SMART" id="SM00849">
    <property type="entry name" value="Lactamase_B"/>
    <property type="match status" value="1"/>
</dbReference>
<dbReference type="PANTHER" id="PTHR42663">
    <property type="entry name" value="HYDROLASE C777.06C-RELATED-RELATED"/>
    <property type="match status" value="1"/>
</dbReference>
<dbReference type="Gene3D" id="3.60.15.10">
    <property type="entry name" value="Ribonuclease Z/Hydroxyacylglutathione hydrolase-like"/>
    <property type="match status" value="1"/>
</dbReference>
<keyword evidence="5" id="KW-0378">Hydrolase</keyword>
<evidence type="ECO:0000313" key="5">
    <source>
        <dbReference type="EMBL" id="GIO30597.1"/>
    </source>
</evidence>
<keyword evidence="6" id="KW-1185">Reference proteome</keyword>
<dbReference type="InterPro" id="IPR001279">
    <property type="entry name" value="Metallo-B-lactamas"/>
</dbReference>
<dbReference type="EMBL" id="BORQ01000002">
    <property type="protein sequence ID" value="GIO30597.1"/>
    <property type="molecule type" value="Genomic_DNA"/>
</dbReference>
<organism evidence="5 6">
    <name type="scientific">Paenibacillus albilobatus</name>
    <dbReference type="NCBI Taxonomy" id="2716884"/>
    <lineage>
        <taxon>Bacteria</taxon>
        <taxon>Bacillati</taxon>
        <taxon>Bacillota</taxon>
        <taxon>Bacilli</taxon>
        <taxon>Bacillales</taxon>
        <taxon>Paenibacillaceae</taxon>
        <taxon>Paenibacillus</taxon>
    </lineage>
</organism>
<dbReference type="InterPro" id="IPR036866">
    <property type="entry name" value="RibonucZ/Hydroxyglut_hydro"/>
</dbReference>
<reference evidence="5" key="1">
    <citation type="submission" date="2021-03" db="EMBL/GenBank/DDBJ databases">
        <title>Antimicrobial resistance genes in bacteria isolated from Japanese honey, and their potential for conferring macrolide and lincosamide resistance in the American foulbrood pathogen Paenibacillus larvae.</title>
        <authorList>
            <person name="Okamoto M."/>
            <person name="Kumagai M."/>
            <person name="Kanamori H."/>
            <person name="Takamatsu D."/>
        </authorList>
    </citation>
    <scope>NUCLEOTIDE SEQUENCE</scope>
    <source>
        <strain evidence="5">J2TS6</strain>
    </source>
</reference>
<dbReference type="Proteomes" id="UP000679779">
    <property type="component" value="Unassembled WGS sequence"/>
</dbReference>
<protein>
    <submittedName>
        <fullName evidence="5">MBL fold hydrolase</fullName>
    </submittedName>
</protein>
<comment type="catalytic activity">
    <reaction evidence="1">
        <text>3',5'-cyclic CMP + H2O = CMP + H(+)</text>
        <dbReference type="Rhea" id="RHEA:72675"/>
        <dbReference type="ChEBI" id="CHEBI:15377"/>
        <dbReference type="ChEBI" id="CHEBI:15378"/>
        <dbReference type="ChEBI" id="CHEBI:58003"/>
        <dbReference type="ChEBI" id="CHEBI:60377"/>
    </reaction>
    <physiologicalReaction direction="left-to-right" evidence="1">
        <dbReference type="Rhea" id="RHEA:72676"/>
    </physiologicalReaction>
</comment>
<dbReference type="SUPFAM" id="SSF56281">
    <property type="entry name" value="Metallo-hydrolase/oxidoreductase"/>
    <property type="match status" value="1"/>
</dbReference>
<evidence type="ECO:0000256" key="2">
    <source>
        <dbReference type="ARBA" id="ARBA00034301"/>
    </source>
</evidence>
<dbReference type="GO" id="GO:0046872">
    <property type="term" value="F:metal ion binding"/>
    <property type="evidence" value="ECO:0007669"/>
    <property type="project" value="UniProtKB-KW"/>
</dbReference>
<evidence type="ECO:0000313" key="6">
    <source>
        <dbReference type="Proteomes" id="UP000679779"/>
    </source>
</evidence>
<dbReference type="GO" id="GO:0016787">
    <property type="term" value="F:hydrolase activity"/>
    <property type="evidence" value="ECO:0007669"/>
    <property type="project" value="UniProtKB-KW"/>
</dbReference>
<sequence>MNLELQMIGTGSAFAKNYFNNNALLRDGAFTLLIDCGVTAPLALHRLGKSFEDVDAVLITHIHADHVGGLEELGFKMKFTYKRKIKLYIAETLTEILWEHTLKGGLYQEGEITCLEDLFEVCPLAPNKPYDISDHIRLELIPNRHIPGKNSYSLYINEKLFYSSDMVFDPELLERLVEQRGCRMIMHDCQLEGPGNVHTTLTELRSLPERIRGMTYLMHYGDNKDDFVGKTAGMTFMEQGRIYTV</sequence>
<dbReference type="AlphaFoldDB" id="A0A920CBK1"/>
<comment type="function">
    <text evidence="2">Counteracts the endogenous Pycsar antiviral defense system. Phosphodiesterase that enables metal-dependent hydrolysis of host cyclic nucleotide Pycsar defense signals such as cCMP and cUMP.</text>
</comment>
<gene>
    <name evidence="5" type="ORF">J2TS6_17380</name>
</gene>
<accession>A0A920CBK1</accession>
<evidence type="ECO:0000259" key="4">
    <source>
        <dbReference type="SMART" id="SM00849"/>
    </source>
</evidence>
<evidence type="ECO:0000256" key="3">
    <source>
        <dbReference type="ARBA" id="ARBA00048505"/>
    </source>
</evidence>
<dbReference type="PANTHER" id="PTHR42663:SF6">
    <property type="entry name" value="HYDROLASE C777.06C-RELATED"/>
    <property type="match status" value="1"/>
</dbReference>
<dbReference type="RefSeq" id="WP_160040816.1">
    <property type="nucleotide sequence ID" value="NZ_BORQ01000002.1"/>
</dbReference>